<dbReference type="InterPro" id="IPR010982">
    <property type="entry name" value="Lambda_DNA-bd_dom_sf"/>
</dbReference>
<dbReference type="SUPFAM" id="SSF47413">
    <property type="entry name" value="lambda repressor-like DNA-binding domains"/>
    <property type="match status" value="1"/>
</dbReference>
<feature type="domain" description="HTH cro/C1-type" evidence="2">
    <location>
        <begin position="16"/>
        <end position="69"/>
    </location>
</feature>
<name>A0A645G4L7_9ZZZZ</name>
<organism evidence="3">
    <name type="scientific">bioreactor metagenome</name>
    <dbReference type="NCBI Taxonomy" id="1076179"/>
    <lineage>
        <taxon>unclassified sequences</taxon>
        <taxon>metagenomes</taxon>
        <taxon>ecological metagenomes</taxon>
    </lineage>
</organism>
<evidence type="ECO:0000256" key="1">
    <source>
        <dbReference type="SAM" id="Coils"/>
    </source>
</evidence>
<keyword evidence="1" id="KW-0175">Coiled coil</keyword>
<dbReference type="Pfam" id="PF01381">
    <property type="entry name" value="HTH_3"/>
    <property type="match status" value="1"/>
</dbReference>
<evidence type="ECO:0000259" key="2">
    <source>
        <dbReference type="PROSITE" id="PS50943"/>
    </source>
</evidence>
<dbReference type="Gene3D" id="1.10.260.40">
    <property type="entry name" value="lambda repressor-like DNA-binding domains"/>
    <property type="match status" value="1"/>
</dbReference>
<comment type="caution">
    <text evidence="3">The sequence shown here is derived from an EMBL/GenBank/DDBJ whole genome shotgun (WGS) entry which is preliminary data.</text>
</comment>
<dbReference type="AlphaFoldDB" id="A0A645G4L7"/>
<dbReference type="InterPro" id="IPR001387">
    <property type="entry name" value="Cro/C1-type_HTH"/>
</dbReference>
<dbReference type="GO" id="GO:0003677">
    <property type="term" value="F:DNA binding"/>
    <property type="evidence" value="ECO:0007669"/>
    <property type="project" value="InterPro"/>
</dbReference>
<gene>
    <name evidence="3" type="ORF">SDC9_169179</name>
</gene>
<evidence type="ECO:0000313" key="3">
    <source>
        <dbReference type="EMBL" id="MPN21798.1"/>
    </source>
</evidence>
<feature type="coiled-coil region" evidence="1">
    <location>
        <begin position="105"/>
        <end position="133"/>
    </location>
</feature>
<dbReference type="SMART" id="SM00530">
    <property type="entry name" value="HTH_XRE"/>
    <property type="match status" value="1"/>
</dbReference>
<proteinExistence type="predicted"/>
<protein>
    <recommendedName>
        <fullName evidence="2">HTH cro/C1-type domain-containing protein</fullName>
    </recommendedName>
</protein>
<dbReference type="EMBL" id="VSSQ01069861">
    <property type="protein sequence ID" value="MPN21798.1"/>
    <property type="molecule type" value="Genomic_DNA"/>
</dbReference>
<sequence>METTYRANRTHLGYNVKRLREILGVKQEDLAERLQLSQQSISKIENKEELDNETLAKVANALNIPEDAIRNFTDEGAVHIVSNTFSGNYSALYNNSTINNPIEKIVQLYDEKVELYERMLKAEQEKVALLEELLRNDPAANAKG</sequence>
<dbReference type="PROSITE" id="PS50943">
    <property type="entry name" value="HTH_CROC1"/>
    <property type="match status" value="1"/>
</dbReference>
<reference evidence="3" key="1">
    <citation type="submission" date="2019-08" db="EMBL/GenBank/DDBJ databases">
        <authorList>
            <person name="Kucharzyk K."/>
            <person name="Murdoch R.W."/>
            <person name="Higgins S."/>
            <person name="Loffler F."/>
        </authorList>
    </citation>
    <scope>NUCLEOTIDE SEQUENCE</scope>
</reference>
<accession>A0A645G4L7</accession>
<dbReference type="CDD" id="cd00093">
    <property type="entry name" value="HTH_XRE"/>
    <property type="match status" value="1"/>
</dbReference>